<evidence type="ECO:0000256" key="7">
    <source>
        <dbReference type="ARBA" id="ARBA00024203"/>
    </source>
</evidence>
<evidence type="ECO:0000256" key="3">
    <source>
        <dbReference type="ARBA" id="ARBA00022692"/>
    </source>
</evidence>
<evidence type="ECO:0000256" key="4">
    <source>
        <dbReference type="ARBA" id="ARBA00022927"/>
    </source>
</evidence>
<dbReference type="GO" id="GO:0006888">
    <property type="term" value="P:endoplasmic reticulum to Golgi vesicle-mediated transport"/>
    <property type="evidence" value="ECO:0007669"/>
    <property type="project" value="TreeGrafter"/>
</dbReference>
<keyword evidence="2" id="KW-0813">Transport</keyword>
<evidence type="ECO:0000256" key="8">
    <source>
        <dbReference type="SAM" id="Phobius"/>
    </source>
</evidence>
<dbReference type="OrthoDB" id="15356at2759"/>
<sequence length="251" mass="28451">MTLYLKAASSGHSGNFCQNIESVMIVEKRPMVMPDMAAGRMSLRRFTRFLAQRSAVVVARRRAISERKTIPAMVRRFGYSRDYQSPNEGARDRTREREMIILGAESVLCILGRYPISGNVVYGLDVERFLDFCVGRNVEVEEDEARNEREQEPVCSQLISLAWDSTRQYMFLLKEVIVLIINAIAILSEDRFLARIGWGRTQYDPGFGAAVPDNTSIKAKSVNLIASVRTVMRIPLIIINLIIIIYEIVLG</sequence>
<dbReference type="GO" id="GO:0000139">
    <property type="term" value="C:Golgi membrane"/>
    <property type="evidence" value="ECO:0007669"/>
    <property type="project" value="TreeGrafter"/>
</dbReference>
<dbReference type="PANTHER" id="PTHR15858">
    <property type="entry name" value="IMMEDIATE EARLY RESPONSE 3-INTERACTING PROTEIN 1"/>
    <property type="match status" value="1"/>
</dbReference>
<dbReference type="AlphaFoldDB" id="A0A8A1MIB3"/>
<comment type="subcellular location">
    <subcellularLocation>
        <location evidence="1">Membrane</location>
    </subcellularLocation>
</comment>
<keyword evidence="4" id="KW-0653">Protein transport</keyword>
<dbReference type="GO" id="GO:0005789">
    <property type="term" value="C:endoplasmic reticulum membrane"/>
    <property type="evidence" value="ECO:0007669"/>
    <property type="project" value="TreeGrafter"/>
</dbReference>
<protein>
    <recommendedName>
        <fullName evidence="11">Yos1-like protein</fullName>
    </recommendedName>
</protein>
<dbReference type="EMBL" id="CP069114">
    <property type="protein sequence ID" value="QSS64344.1"/>
    <property type="molecule type" value="Genomic_DNA"/>
</dbReference>
<dbReference type="GO" id="GO:0030134">
    <property type="term" value="C:COPII-coated ER to Golgi transport vesicle"/>
    <property type="evidence" value="ECO:0007669"/>
    <property type="project" value="TreeGrafter"/>
</dbReference>
<accession>A0A8A1MIB3</accession>
<dbReference type="VEuPathDB" id="FungiDB:I7I51_01411"/>
<feature type="transmembrane region" description="Helical" evidence="8">
    <location>
        <begin position="230"/>
        <end position="249"/>
    </location>
</feature>
<reference evidence="9" key="1">
    <citation type="submission" date="2021-01" db="EMBL/GenBank/DDBJ databases">
        <title>Chromosome-level genome assembly of a human fungal pathogen reveals clustering of transcriptionally co-regulated genes.</title>
        <authorList>
            <person name="Voorhies M."/>
            <person name="Cohen S."/>
            <person name="Shea T.P."/>
            <person name="Petrus S."/>
            <person name="Munoz J.F."/>
            <person name="Poplawski S."/>
            <person name="Goldman W.E."/>
            <person name="Michael T."/>
            <person name="Cuomo C.A."/>
            <person name="Sil A."/>
            <person name="Beyhan S."/>
        </authorList>
    </citation>
    <scope>NUCLEOTIDE SEQUENCE</scope>
    <source>
        <strain evidence="9">WU24</strain>
    </source>
</reference>
<keyword evidence="6 8" id="KW-0472">Membrane</keyword>
<dbReference type="PANTHER" id="PTHR15858:SF0">
    <property type="entry name" value="IMMEDIATE EARLY RESPONSE 3-INTERACTING PROTEIN 1"/>
    <property type="match status" value="1"/>
</dbReference>
<evidence type="ECO:0000256" key="1">
    <source>
        <dbReference type="ARBA" id="ARBA00004370"/>
    </source>
</evidence>
<name>A0A8A1MIB3_AJECA</name>
<evidence type="ECO:0000313" key="10">
    <source>
        <dbReference type="Proteomes" id="UP000663671"/>
    </source>
</evidence>
<dbReference type="GO" id="GO:0015031">
    <property type="term" value="P:protein transport"/>
    <property type="evidence" value="ECO:0007669"/>
    <property type="project" value="UniProtKB-KW"/>
</dbReference>
<evidence type="ECO:0008006" key="11">
    <source>
        <dbReference type="Google" id="ProtNLM"/>
    </source>
</evidence>
<keyword evidence="3 8" id="KW-0812">Transmembrane</keyword>
<gene>
    <name evidence="9" type="ORF">I7I51_01411</name>
</gene>
<organism evidence="9 10">
    <name type="scientific">Ajellomyces capsulatus</name>
    <name type="common">Darling's disease fungus</name>
    <name type="synonym">Histoplasma capsulatum</name>
    <dbReference type="NCBI Taxonomy" id="5037"/>
    <lineage>
        <taxon>Eukaryota</taxon>
        <taxon>Fungi</taxon>
        <taxon>Dikarya</taxon>
        <taxon>Ascomycota</taxon>
        <taxon>Pezizomycotina</taxon>
        <taxon>Eurotiomycetes</taxon>
        <taxon>Eurotiomycetidae</taxon>
        <taxon>Onygenales</taxon>
        <taxon>Ajellomycetaceae</taxon>
        <taxon>Histoplasma</taxon>
    </lineage>
</organism>
<dbReference type="Pfam" id="PF08571">
    <property type="entry name" value="Yos1"/>
    <property type="match status" value="1"/>
</dbReference>
<dbReference type="Proteomes" id="UP000663671">
    <property type="component" value="Chromosome 1"/>
</dbReference>
<evidence type="ECO:0000256" key="6">
    <source>
        <dbReference type="ARBA" id="ARBA00023136"/>
    </source>
</evidence>
<evidence type="ECO:0000256" key="2">
    <source>
        <dbReference type="ARBA" id="ARBA00022448"/>
    </source>
</evidence>
<proteinExistence type="inferred from homology"/>
<dbReference type="InterPro" id="IPR013880">
    <property type="entry name" value="Yos1"/>
</dbReference>
<evidence type="ECO:0000256" key="5">
    <source>
        <dbReference type="ARBA" id="ARBA00022989"/>
    </source>
</evidence>
<keyword evidence="5 8" id="KW-1133">Transmembrane helix</keyword>
<evidence type="ECO:0000313" key="9">
    <source>
        <dbReference type="EMBL" id="QSS64344.1"/>
    </source>
</evidence>
<comment type="similarity">
    <text evidence="7">Belongs to the YOS1 family.</text>
</comment>